<evidence type="ECO:0000313" key="2">
    <source>
        <dbReference type="Proteomes" id="UP000054721"/>
    </source>
</evidence>
<proteinExistence type="predicted"/>
<accession>A0A0V1KZS5</accession>
<dbReference type="EMBL" id="JYDW01000183">
    <property type="protein sequence ID" value="KRZ52776.1"/>
    <property type="molecule type" value="Genomic_DNA"/>
</dbReference>
<gene>
    <name evidence="1" type="ORF">T02_9160</name>
</gene>
<keyword evidence="2" id="KW-1185">Reference proteome</keyword>
<comment type="caution">
    <text evidence="1">The sequence shown here is derived from an EMBL/GenBank/DDBJ whole genome shotgun (WGS) entry which is preliminary data.</text>
</comment>
<evidence type="ECO:0000313" key="1">
    <source>
        <dbReference type="EMBL" id="KRZ52776.1"/>
    </source>
</evidence>
<dbReference type="OrthoDB" id="10257085at2759"/>
<dbReference type="Proteomes" id="UP000054721">
    <property type="component" value="Unassembled WGS sequence"/>
</dbReference>
<name>A0A0V1KZS5_9BILA</name>
<reference evidence="1 2" key="1">
    <citation type="submission" date="2015-05" db="EMBL/GenBank/DDBJ databases">
        <title>Evolution of Trichinella species and genotypes.</title>
        <authorList>
            <person name="Korhonen P.K."/>
            <person name="Edoardo P."/>
            <person name="Giuseppe L.R."/>
            <person name="Gasser R.B."/>
        </authorList>
    </citation>
    <scope>NUCLEOTIDE SEQUENCE [LARGE SCALE GENOMIC DNA]</scope>
    <source>
        <strain evidence="1">ISS10</strain>
    </source>
</reference>
<organism evidence="1 2">
    <name type="scientific">Trichinella nativa</name>
    <dbReference type="NCBI Taxonomy" id="6335"/>
    <lineage>
        <taxon>Eukaryota</taxon>
        <taxon>Metazoa</taxon>
        <taxon>Ecdysozoa</taxon>
        <taxon>Nematoda</taxon>
        <taxon>Enoplea</taxon>
        <taxon>Dorylaimia</taxon>
        <taxon>Trichinellida</taxon>
        <taxon>Trichinellidae</taxon>
        <taxon>Trichinella</taxon>
    </lineage>
</organism>
<protein>
    <submittedName>
        <fullName evidence="1">Uncharacterized protein</fullName>
    </submittedName>
</protein>
<dbReference type="AlphaFoldDB" id="A0A0V1KZS5"/>
<sequence length="147" mass="17016">MTCIKPRSGSVVLAALVFPSTFEPSMNIRTYKKAGDHKYSHHYCQLIEECCHYGGSSVGAENLHCWDVGQNSQCEAEHIRQYGDRDRYGCFRHCLTHTFFYRNSNLVSYKRCTVKRLILFFYTLKCYSCSFRCLPMHGSRSVSELSI</sequence>